<proteinExistence type="predicted"/>
<name>A0A9W6MV01_9HYPH</name>
<keyword evidence="2" id="KW-1185">Reference proteome</keyword>
<organism evidence="1 2">
    <name type="scientific">Hansschlegelia plantiphila</name>
    <dbReference type="NCBI Taxonomy" id="374655"/>
    <lineage>
        <taxon>Bacteria</taxon>
        <taxon>Pseudomonadati</taxon>
        <taxon>Pseudomonadota</taxon>
        <taxon>Alphaproteobacteria</taxon>
        <taxon>Hyphomicrobiales</taxon>
        <taxon>Methylopilaceae</taxon>
        <taxon>Hansschlegelia</taxon>
    </lineage>
</organism>
<evidence type="ECO:0000313" key="2">
    <source>
        <dbReference type="Proteomes" id="UP001143372"/>
    </source>
</evidence>
<reference evidence="1" key="1">
    <citation type="journal article" date="2014" name="Int. J. Syst. Evol. Microbiol.">
        <title>Complete genome sequence of Corynebacterium casei LMG S-19264T (=DSM 44701T), isolated from a smear-ripened cheese.</title>
        <authorList>
            <consortium name="US DOE Joint Genome Institute (JGI-PGF)"/>
            <person name="Walter F."/>
            <person name="Albersmeier A."/>
            <person name="Kalinowski J."/>
            <person name="Ruckert C."/>
        </authorList>
    </citation>
    <scope>NUCLEOTIDE SEQUENCE</scope>
    <source>
        <strain evidence="1">VKM B-2347</strain>
    </source>
</reference>
<dbReference type="Proteomes" id="UP001143372">
    <property type="component" value="Unassembled WGS sequence"/>
</dbReference>
<gene>
    <name evidence="1" type="ORF">GCM10008179_10610</name>
</gene>
<accession>A0A9W6MV01</accession>
<reference evidence="1" key="2">
    <citation type="submission" date="2023-01" db="EMBL/GenBank/DDBJ databases">
        <authorList>
            <person name="Sun Q."/>
            <person name="Evtushenko L."/>
        </authorList>
    </citation>
    <scope>NUCLEOTIDE SEQUENCE</scope>
    <source>
        <strain evidence="1">VKM B-2347</strain>
    </source>
</reference>
<sequence length="660" mass="69728">MKRKLAIVAVCVTALVGAVALACPIIARYVAEAEVDDALRLIRRQSTAVANRGDVSVDIAKRSVTIRDLSIEPPGDGSKVRIAALTFRRPWKSNERLSADEVVLEGVTVTSPLAITTAPRIAIRSYSGPARGLVATPGIGAIARSQADVIGQVSSAGADIPSIEIADQKTGVRRTLDRVSIGRVDGGLVSRVTVSRATIDAPDLRPAPKQARELELTAGELVAERLSLPILWRFFAGDGAGDREPLAEMVSASRASVTFGLRPSGSMTIRSDLLYAKALQLRALAFPFTVIDDVVAKLRRGEAPTPADVRRQASIVVDAASAFSFGAIGAKETQAQALLPDGRRVSAALKSFEIGPYVDARLANITAQGLTYDDGAGVSAAIERFDLVKLDATRLAAYGARVGRDEIMLTTRPTAEDVILTAPRIERIALTRAGFRSSLGELNVAGASVDIDAPLDAVPQRLAMKFDALDVAPSSGSWFAEALRSAAVERLRGAATLTLALNPTNNKLELDALEARLEGIGAITAKGSLAKVDPTIAISKGADFVDKLSAIVIQSFKFTARNDGGFETLLRRAAEQSGAEAEQFREATAVQADAQLLRLFGPPAAQSGEALADFIREPRSIVVSIDPKSPDVTLIDFIRSLALGPAGIAQTIDVTVLNKR</sequence>
<comment type="caution">
    <text evidence="1">The sequence shown here is derived from an EMBL/GenBank/DDBJ whole genome shotgun (WGS) entry which is preliminary data.</text>
</comment>
<dbReference type="AlphaFoldDB" id="A0A9W6MV01"/>
<dbReference type="RefSeq" id="WP_271167680.1">
    <property type="nucleotide sequence ID" value="NZ_BSFI01000006.1"/>
</dbReference>
<evidence type="ECO:0000313" key="1">
    <source>
        <dbReference type="EMBL" id="GLK67423.1"/>
    </source>
</evidence>
<dbReference type="PROSITE" id="PS51257">
    <property type="entry name" value="PROKAR_LIPOPROTEIN"/>
    <property type="match status" value="1"/>
</dbReference>
<dbReference type="EMBL" id="BSFI01000006">
    <property type="protein sequence ID" value="GLK67423.1"/>
    <property type="molecule type" value="Genomic_DNA"/>
</dbReference>
<protein>
    <submittedName>
        <fullName evidence="1">Uncharacterized protein</fullName>
    </submittedName>
</protein>